<dbReference type="Proteomes" id="UP000438448">
    <property type="component" value="Unassembled WGS sequence"/>
</dbReference>
<accession>A0A7K0DEK4</accession>
<organism evidence="1 2">
    <name type="scientific">Nocardia macrotermitis</name>
    <dbReference type="NCBI Taxonomy" id="2585198"/>
    <lineage>
        <taxon>Bacteria</taxon>
        <taxon>Bacillati</taxon>
        <taxon>Actinomycetota</taxon>
        <taxon>Actinomycetes</taxon>
        <taxon>Mycobacteriales</taxon>
        <taxon>Nocardiaceae</taxon>
        <taxon>Nocardia</taxon>
    </lineage>
</organism>
<gene>
    <name evidence="1" type="ORF">NRB20_70740</name>
</gene>
<reference evidence="1 2" key="1">
    <citation type="submission" date="2019-10" db="EMBL/GenBank/DDBJ databases">
        <title>Nocardia macrotermitis sp. nov. and Nocardia aurantia sp. nov., isolated from the gut of fungus growing-termite Macrotermes natalensis.</title>
        <authorList>
            <person name="Benndorf R."/>
            <person name="Schwitalla J."/>
            <person name="Martin K."/>
            <person name="De Beer W."/>
            <person name="Kaster A.-K."/>
            <person name="Vollmers J."/>
            <person name="Poulsen M."/>
            <person name="Beemelmanns C."/>
        </authorList>
    </citation>
    <scope>NUCLEOTIDE SEQUENCE [LARGE SCALE GENOMIC DNA]</scope>
    <source>
        <strain evidence="1 2">RB20</strain>
    </source>
</reference>
<dbReference type="AlphaFoldDB" id="A0A7K0DEK4"/>
<dbReference type="EMBL" id="WEGK01000025">
    <property type="protein sequence ID" value="MQY23941.1"/>
    <property type="molecule type" value="Genomic_DNA"/>
</dbReference>
<protein>
    <submittedName>
        <fullName evidence="1">Uncharacterized protein</fullName>
    </submittedName>
</protein>
<name>A0A7K0DEK4_9NOCA</name>
<comment type="caution">
    <text evidence="1">The sequence shown here is derived from an EMBL/GenBank/DDBJ whole genome shotgun (WGS) entry which is preliminary data.</text>
</comment>
<keyword evidence="2" id="KW-1185">Reference proteome</keyword>
<dbReference type="RefSeq" id="WP_153415692.1">
    <property type="nucleotide sequence ID" value="NZ_WEGK01000025.1"/>
</dbReference>
<evidence type="ECO:0000313" key="1">
    <source>
        <dbReference type="EMBL" id="MQY23941.1"/>
    </source>
</evidence>
<proteinExistence type="predicted"/>
<evidence type="ECO:0000313" key="2">
    <source>
        <dbReference type="Proteomes" id="UP000438448"/>
    </source>
</evidence>
<sequence length="49" mass="5643">MADDFGHHDWPSYEEVRELFAELDLGDDDLDRANLIIEDHVGEAQDQAE</sequence>